<feature type="domain" description="SLH" evidence="4">
    <location>
        <begin position="2476"/>
        <end position="2534"/>
    </location>
</feature>
<dbReference type="SUPFAM" id="SSF49373">
    <property type="entry name" value="Invasin/intimin cell-adhesion fragments"/>
    <property type="match status" value="1"/>
</dbReference>
<sequence length="2534" mass="271236">MTIAKQKCRSFVSAFLAFTMLFGLCPTALANEEDTTQTLTFGVLSDAHYFPTEYNGTRAEDYQNQISGDLRLMGEGEALTTGAVDQMLEEGNLPSVLLVTGDLSSEGELASHEGFAQQMARLQAAGVTVLVIPGNHDLYNSSAMTFESDEQIKDNGSGDLWTTEADFRETYASMGYDEDATVAASNGTLASIEYYVEDLGDDGIADCQGGLSYLAVTNSGYAFLMIDTEIYTEDFNGKDQAWGNGKGMISDDLLDWIKTQLDKCEQAGVTVIAGMHHPLLTHNTTSETEFITDRVQIQSGDSGYTADVNNTLVKTLADAGLRWVFTGHMHENDIASYTTASGNTIYDLETGGLVAYPAPYRMVEATRTQNDDKIEEELEVSSVSVEQAAMNACLDAPNGEITHTEKVNVAEYMTEAMYGDAFAVKLIHRYADRYLDQLADVPQAAEDIVGIDLYETLFDALPGILSGEMVVDLGGSVGKLTITYSSEGSVDNWGEGDGVHLNPTSGVAGVLGSFTIRNTGIKTEVQSVLDQFEAKYIEGGELNERLDQLIVDAVNTVIVDETDGHTLEDLVRAMFQRHNAGEDVLELEDWQEEGLAVLADGALLEERVMEIIQGRPDDVYPEDVSIYGFINDVTNSLTVDLDTLFGRNVLWFNAVKAVFGSETPTVATLLDQFNVDIEEILNGLITEYLSDSFFTSVGGVVDNMISGFIEDEDGLDDVVDGAPAVLTYTGEAVRDPSVENGTLPYQITVSLDTANPETNRTFSWYTGTDITEGTVQLVKADGIANAQQAENAMESGEKVISTSATSEQVQKAKVKLNLILVTTYDIIDAERHTATVSLEENQDYWYRVGTSSEAYGELWSEPVLLQSDNEEDGFTFINVADSQGSTESDYEHYNDTLAQAEETFSDAAFITHLGDIVDDGINENYWTWVLDTDEMQTLPVIPVAGNHEARSEKGDLPNAIRAHYNLNIPEQDDSTGLYYAYEYEDATFIVLNTNDGDGAVGQAQLEWAAGVAQNADTDWLIVLTHKAPYSKGPHGDESDVLALREALDTFCAQYDVDLVLSGHDHTYLRTPFLSNGEEVDNASNTTTIQKDGVTYQQTTNPSGTVFVIPSTSGVKYYEFDSSADFGFESKKEGQPYQSVYSGIEIEGDSLYYTAYTEDGEVYDSFSICKSDEAAKTPAQLVVEQINALPTNITLDDEAAVQAARDDYNALSAEEQAQVTNLSVLENAEKMIEMLKTGTTGSTVTVNNGDELRNALNNTSVSKIILNGTCTFGGYEKNWIGQQINTKDGNWAYTINHSVTIEGQGNVWERCILTITNGATVVLKDVDFKSQEGGKKADITPINLINIQNGTLITQGSTAIRQTLTNGASFKGTNSGNAVDSGHAIVIPQGSTGAIYLNGTGLIHGNREAVYTGNVSDTIVIAGSTVNTDQDNIQAVYSAGDITITSGNVQSVHNVGELTMTGGTIHNAQTQASAINAQGDVYLSGGTVQSDANVCLWTEWTGDDGWNEKPAIYVGGTAQLMGQNGVTVSALNVESNNSLDMAVDTTGLYVAQAHQNAAGIYSIAAAPATLEELAANESGKLNTNIALNKADSSGRGYTLTDNRMTAQLTQTGVQQVYAKLRVVYGGKLTDQARSGNIVGGGAWCNLWLLSPVQQYNNDPVTQVQVKANIPVVSVGSTLALKSSTFPYTALNNKLIWESSNTDITTVNENGVITANKAGMVTITATAPSGVSDTIEITCVDLAISGDDAFSESDTQKTYNLSTGLDTLPEGYTVDWSVTGSGAYLAGSTLHRTTQAGGAVELTAALLYNGKATGLAATKTVTFEKVRNALSVSAQTSDGQSIATGVKTNQDVTITVTGESGKQISYQMNGGEWQTYTAPVTVNVEDGQSLYNTYTFAYTDQQDQTDKQASFAVDISKVTPVIDGITDGQELPVNKDAPCINSITLPEGLTATVDDVSYTSGSDITGGEHTLVLSDAYGNTNTLKIVVPQYSVSWETPVGGSIMAAQALNRMTMRSEATFTRGTAVTITATPDYGYRLDTLQVNGEDFVSGSTTTVMSDLSVNASFEAITDPIVVSATAGGQVYAENTKTNQDVTITAALQAGLTGTIEYSTDGNQWTVCTEAITVPATETVNQTTYQFRIQGHEEMTASFTVDLLKKTPVIAGVVDGGTLDGNTITIPSEYTVFIDGSETAYVSGTKLESGVHTVHIQDAYGNTSTVQITVPAQEIPVTEHRVTVNGSYAQNSGAGTYAPGETVNISAGTRDGYIFAGWNGTNVTFANAAAAQTTFVMPDADVIVTAAWEKVQDNTDDDAENDHDGGASHPEADDSTTSDRDDDDAATEEIKEDDVPLAAGEATDFIDVASDAWYADAVQYVYENGLMSGTSETTFSPNLTTTRGMIVTILYRLENELTVTDTTAFTDVAADQYYANAVAWAAQNGIVSGIDATTFAPNNAITREQMAAVLYRYAQFKGYDVSAKADLSVYTDAATVGAYATDAMAWANGAGLITGTSTTTLSPAGNATRAQVAAILMRFCENIAK</sequence>
<feature type="compositionally biased region" description="Basic and acidic residues" evidence="2">
    <location>
        <begin position="2311"/>
        <end position="2321"/>
    </location>
</feature>
<dbReference type="eggNOG" id="COG0737">
    <property type="taxonomic scope" value="Bacteria"/>
</dbReference>
<keyword evidence="3" id="KW-0732">Signal</keyword>
<protein>
    <recommendedName>
        <fullName evidence="4">SLH domain-containing protein</fullName>
    </recommendedName>
</protein>
<dbReference type="Pfam" id="PF02368">
    <property type="entry name" value="Big_2"/>
    <property type="match status" value="1"/>
</dbReference>
<feature type="signal peptide" evidence="3">
    <location>
        <begin position="1"/>
        <end position="30"/>
    </location>
</feature>
<dbReference type="Pfam" id="PF00395">
    <property type="entry name" value="SLH"/>
    <property type="match status" value="3"/>
</dbReference>
<comment type="caution">
    <text evidence="5">The sequence shown here is derived from an EMBL/GenBank/DDBJ whole genome shotgun (WGS) entry which is preliminary data.</text>
</comment>
<organism evidence="5 6">
    <name type="scientific">Butyricicoccus pullicaecorum 1.2</name>
    <dbReference type="NCBI Taxonomy" id="1203606"/>
    <lineage>
        <taxon>Bacteria</taxon>
        <taxon>Bacillati</taxon>
        <taxon>Bacillota</taxon>
        <taxon>Clostridia</taxon>
        <taxon>Eubacteriales</taxon>
        <taxon>Butyricicoccaceae</taxon>
        <taxon>Butyricicoccus</taxon>
    </lineage>
</organism>
<dbReference type="InterPro" id="IPR013378">
    <property type="entry name" value="InlB-like_B-rpt"/>
</dbReference>
<feature type="region of interest" description="Disordered" evidence="2">
    <location>
        <begin position="2304"/>
        <end position="2346"/>
    </location>
</feature>
<feature type="domain" description="SLH" evidence="4">
    <location>
        <begin position="2350"/>
        <end position="2409"/>
    </location>
</feature>
<evidence type="ECO:0000313" key="6">
    <source>
        <dbReference type="Proteomes" id="UP000013981"/>
    </source>
</evidence>
<dbReference type="EMBL" id="AQOB01000010">
    <property type="protein sequence ID" value="EOQ35889.1"/>
    <property type="molecule type" value="Genomic_DNA"/>
</dbReference>
<dbReference type="InterPro" id="IPR003343">
    <property type="entry name" value="Big_2"/>
</dbReference>
<dbReference type="eggNOG" id="COG2247">
    <property type="taxonomic scope" value="Bacteria"/>
</dbReference>
<evidence type="ECO:0000256" key="1">
    <source>
        <dbReference type="ARBA" id="ARBA00022737"/>
    </source>
</evidence>
<name>R8VTU7_9FIRM</name>
<dbReference type="Gene3D" id="2.60.40.1080">
    <property type="match status" value="1"/>
</dbReference>
<feature type="chain" id="PRO_5005710663" description="SLH domain-containing protein" evidence="3">
    <location>
        <begin position="31"/>
        <end position="2534"/>
    </location>
</feature>
<dbReference type="SUPFAM" id="SSF56300">
    <property type="entry name" value="Metallo-dependent phosphatases"/>
    <property type="match status" value="2"/>
</dbReference>
<dbReference type="Pfam" id="PF00149">
    <property type="entry name" value="Metallophos"/>
    <property type="match status" value="2"/>
</dbReference>
<dbReference type="PANTHER" id="PTHR43143">
    <property type="entry name" value="METALLOPHOSPHOESTERASE, CALCINEURIN SUPERFAMILY"/>
    <property type="match status" value="1"/>
</dbReference>
<evidence type="ECO:0000313" key="5">
    <source>
        <dbReference type="EMBL" id="EOQ35889.1"/>
    </source>
</evidence>
<dbReference type="InterPro" id="IPR008964">
    <property type="entry name" value="Invasin/intimin_cell_adhesion"/>
</dbReference>
<feature type="compositionally biased region" description="Acidic residues" evidence="2">
    <location>
        <begin position="2322"/>
        <end position="2341"/>
    </location>
</feature>
<dbReference type="PATRIC" id="fig|1203606.4.peg.2437"/>
<dbReference type="InterPro" id="IPR044060">
    <property type="entry name" value="Bacterial_rp_domain"/>
</dbReference>
<dbReference type="InterPro" id="IPR029052">
    <property type="entry name" value="Metallo-depent_PP-like"/>
</dbReference>
<dbReference type="NCBIfam" id="TIGR02543">
    <property type="entry name" value="List_Bact_rpt"/>
    <property type="match status" value="1"/>
</dbReference>
<evidence type="ECO:0000256" key="3">
    <source>
        <dbReference type="SAM" id="SignalP"/>
    </source>
</evidence>
<dbReference type="Proteomes" id="UP000013981">
    <property type="component" value="Unassembled WGS sequence"/>
</dbReference>
<dbReference type="Pfam" id="PF18998">
    <property type="entry name" value="Flg_new_2"/>
    <property type="match status" value="2"/>
</dbReference>
<dbReference type="RefSeq" id="WP_016148585.1">
    <property type="nucleotide sequence ID" value="NZ_KB976104.1"/>
</dbReference>
<dbReference type="PANTHER" id="PTHR43143:SF1">
    <property type="entry name" value="SERINE_THREONINE-PROTEIN PHOSPHATASE CPPED1"/>
    <property type="match status" value="1"/>
</dbReference>
<keyword evidence="1" id="KW-0677">Repeat</keyword>
<dbReference type="GO" id="GO:0016787">
    <property type="term" value="F:hydrolase activity"/>
    <property type="evidence" value="ECO:0007669"/>
    <property type="project" value="InterPro"/>
</dbReference>
<proteinExistence type="predicted"/>
<dbReference type="SMART" id="SM00635">
    <property type="entry name" value="BID_2"/>
    <property type="match status" value="1"/>
</dbReference>
<dbReference type="InterPro" id="IPR001119">
    <property type="entry name" value="SLH_dom"/>
</dbReference>
<dbReference type="PROSITE" id="PS51272">
    <property type="entry name" value="SLH"/>
    <property type="match status" value="3"/>
</dbReference>
<reference evidence="5 6" key="1">
    <citation type="submission" date="2013-01" db="EMBL/GenBank/DDBJ databases">
        <title>The Genome Sequence of Butyricicoccus pullicaecorum 1.2.</title>
        <authorList>
            <consortium name="The Broad Institute Genome Sequencing Platform"/>
            <person name="Earl A."/>
            <person name="Ward D."/>
            <person name="Feldgarden M."/>
            <person name="Gevers D."/>
            <person name="Van Immerseel F."/>
            <person name="Eeckhaut V."/>
            <person name="Walker B."/>
            <person name="Young S.K."/>
            <person name="Zeng Q."/>
            <person name="Gargeya S."/>
            <person name="Fitzgerald M."/>
            <person name="Haas B."/>
            <person name="Abouelleil A."/>
            <person name="Alvarado L."/>
            <person name="Arachchi H.M."/>
            <person name="Berlin A.M."/>
            <person name="Chapman S.B."/>
            <person name="Dewar J."/>
            <person name="Goldberg J."/>
            <person name="Griggs A."/>
            <person name="Gujja S."/>
            <person name="Hansen M."/>
            <person name="Howarth C."/>
            <person name="Imamovic A."/>
            <person name="Larimer J."/>
            <person name="McCowan C."/>
            <person name="Murphy C."/>
            <person name="Neiman D."/>
            <person name="Pearson M."/>
            <person name="Priest M."/>
            <person name="Roberts A."/>
            <person name="Saif S."/>
            <person name="Shea T."/>
            <person name="Sisk P."/>
            <person name="Sykes S."/>
            <person name="Wortman J."/>
            <person name="Nusbaum C."/>
            <person name="Birren B."/>
        </authorList>
    </citation>
    <scope>NUCLEOTIDE SEQUENCE [LARGE SCALE GENOMIC DNA]</scope>
    <source>
        <strain evidence="5 6">1.2</strain>
    </source>
</reference>
<keyword evidence="6" id="KW-1185">Reference proteome</keyword>
<evidence type="ECO:0000256" key="2">
    <source>
        <dbReference type="SAM" id="MobiDB-lite"/>
    </source>
</evidence>
<dbReference type="Gene3D" id="3.60.21.10">
    <property type="match status" value="2"/>
</dbReference>
<dbReference type="OrthoDB" id="2036332at2"/>
<evidence type="ECO:0000259" key="4">
    <source>
        <dbReference type="PROSITE" id="PS51272"/>
    </source>
</evidence>
<dbReference type="InterPro" id="IPR004843">
    <property type="entry name" value="Calcineurin-like_PHP"/>
</dbReference>
<dbReference type="eggNOG" id="COG1409">
    <property type="taxonomic scope" value="Bacteria"/>
</dbReference>
<dbReference type="InterPro" id="IPR051918">
    <property type="entry name" value="STPP_CPPED1"/>
</dbReference>
<dbReference type="HOGENOM" id="CLU_228299_0_0_9"/>
<feature type="domain" description="SLH" evidence="4">
    <location>
        <begin position="2410"/>
        <end position="2473"/>
    </location>
</feature>
<accession>R8VTU7</accession>
<gene>
    <name evidence="5" type="ORF">HMPREF1526_02469</name>
</gene>